<evidence type="ECO:0000256" key="1">
    <source>
        <dbReference type="ARBA" id="ARBA00008348"/>
    </source>
</evidence>
<dbReference type="GO" id="GO:0003723">
    <property type="term" value="F:RNA binding"/>
    <property type="evidence" value="ECO:0007669"/>
    <property type="project" value="UniProtKB-KW"/>
</dbReference>
<feature type="region of interest" description="Disordered" evidence="4">
    <location>
        <begin position="241"/>
        <end position="361"/>
    </location>
</feature>
<dbReference type="SUPFAM" id="SSF55120">
    <property type="entry name" value="Pseudouridine synthase"/>
    <property type="match status" value="1"/>
</dbReference>
<dbReference type="RefSeq" id="WP_068836536.1">
    <property type="nucleotide sequence ID" value="NZ_BMXC01000001.1"/>
</dbReference>
<organism evidence="6 7">
    <name type="scientific">Pontibacter akesuensis</name>
    <dbReference type="NCBI Taxonomy" id="388950"/>
    <lineage>
        <taxon>Bacteria</taxon>
        <taxon>Pseudomonadati</taxon>
        <taxon>Bacteroidota</taxon>
        <taxon>Cytophagia</taxon>
        <taxon>Cytophagales</taxon>
        <taxon>Hymenobacteraceae</taxon>
        <taxon>Pontibacter</taxon>
    </lineage>
</organism>
<keyword evidence="3" id="KW-0694">RNA-binding</keyword>
<dbReference type="GO" id="GO:0000455">
    <property type="term" value="P:enzyme-directed rRNA pseudouridine synthesis"/>
    <property type="evidence" value="ECO:0007669"/>
    <property type="project" value="UniProtKB-ARBA"/>
</dbReference>
<dbReference type="PROSITE" id="PS50889">
    <property type="entry name" value="S4"/>
    <property type="match status" value="1"/>
</dbReference>
<dbReference type="InterPro" id="IPR002942">
    <property type="entry name" value="S4_RNA-bd"/>
</dbReference>
<dbReference type="PANTHER" id="PTHR47683:SF2">
    <property type="entry name" value="RNA-BINDING S4 DOMAIN-CONTAINING PROTEIN"/>
    <property type="match status" value="1"/>
</dbReference>
<dbReference type="GO" id="GO:0120159">
    <property type="term" value="F:rRNA pseudouridine synthase activity"/>
    <property type="evidence" value="ECO:0007669"/>
    <property type="project" value="UniProtKB-ARBA"/>
</dbReference>
<dbReference type="InterPro" id="IPR050343">
    <property type="entry name" value="RsuA_PseudoU_synthase"/>
</dbReference>
<keyword evidence="7" id="KW-1185">Reference proteome</keyword>
<dbReference type="InterPro" id="IPR020103">
    <property type="entry name" value="PsdUridine_synth_cat_dom_sf"/>
</dbReference>
<dbReference type="Pfam" id="PF00849">
    <property type="entry name" value="PseudoU_synth_2"/>
    <property type="match status" value="1"/>
</dbReference>
<dbReference type="CDD" id="cd00165">
    <property type="entry name" value="S4"/>
    <property type="match status" value="1"/>
</dbReference>
<dbReference type="InterPro" id="IPR006145">
    <property type="entry name" value="PsdUridine_synth_RsuA/RluA"/>
</dbReference>
<evidence type="ECO:0000256" key="3">
    <source>
        <dbReference type="PROSITE-ProRule" id="PRU00182"/>
    </source>
</evidence>
<name>A0A1I7GRP7_9BACT</name>
<dbReference type="Pfam" id="PF01479">
    <property type="entry name" value="S4"/>
    <property type="match status" value="1"/>
</dbReference>
<evidence type="ECO:0000259" key="5">
    <source>
        <dbReference type="SMART" id="SM00363"/>
    </source>
</evidence>
<dbReference type="SMART" id="SM00363">
    <property type="entry name" value="S4"/>
    <property type="match status" value="1"/>
</dbReference>
<keyword evidence="2" id="KW-0413">Isomerase</keyword>
<feature type="compositionally biased region" description="Polar residues" evidence="4">
    <location>
        <begin position="306"/>
        <end position="317"/>
    </location>
</feature>
<dbReference type="PANTHER" id="PTHR47683">
    <property type="entry name" value="PSEUDOURIDINE SYNTHASE FAMILY PROTEIN-RELATED"/>
    <property type="match status" value="1"/>
</dbReference>
<protein>
    <submittedName>
        <fullName evidence="6">23S rRNA pseudouridine2604 synthase</fullName>
    </submittedName>
</protein>
<dbReference type="Proteomes" id="UP000182491">
    <property type="component" value="Unassembled WGS sequence"/>
</dbReference>
<dbReference type="InterPro" id="IPR042092">
    <property type="entry name" value="PsdUridine_s_RsuA/RluB/E/F_cat"/>
</dbReference>
<dbReference type="Gene3D" id="3.30.70.580">
    <property type="entry name" value="Pseudouridine synthase I, catalytic domain, N-terminal subdomain"/>
    <property type="match status" value="1"/>
</dbReference>
<reference evidence="7" key="1">
    <citation type="submission" date="2016-10" db="EMBL/GenBank/DDBJ databases">
        <authorList>
            <person name="Varghese N."/>
        </authorList>
    </citation>
    <scope>NUCLEOTIDE SEQUENCE [LARGE SCALE GENOMIC DNA]</scope>
    <source>
        <strain evidence="7">DSM 18820</strain>
    </source>
</reference>
<sequence length="361" mass="39046">MPLNTMEPKRLNKFISDAGFCSRREADRLIEEERVTVNGKLADAGAKVTATDKVRIDDQILRVREELPVFLIFNKPANMSAKADPSVRDNVVRAINHPASLQPIGHLDRDADGLLFLSNDSDLVSRMTKYDNKYEQEFLVTVNKLLTSEFLTKLSGSEDNASGEKTQKTFIAKEGSNRFRIILKASTNHNIKRMVEELGYRVEHLSRIRIEKFTLAKLPSGHWRALNPAEVESLASIATTARAKSRERNLEAKSSYTSRGASSGARVGKSRPTDAPSKERDGKSSPAAASSSRERVGKSKPAGTAAKSNTGGFSRSTPGPKGAPKGSGPAKSGARSSSKSPENKGGSRGGSAPKGPSKRGR</sequence>
<comment type="similarity">
    <text evidence="1">Belongs to the pseudouridine synthase RsuA family.</text>
</comment>
<proteinExistence type="inferred from homology"/>
<dbReference type="InterPro" id="IPR020094">
    <property type="entry name" value="TruA/RsuA/RluB/E/F_N"/>
</dbReference>
<dbReference type="SUPFAM" id="SSF55174">
    <property type="entry name" value="Alpha-L RNA-binding motif"/>
    <property type="match status" value="1"/>
</dbReference>
<gene>
    <name evidence="6" type="ORF">SAMN04487941_1214</name>
</gene>
<dbReference type="InterPro" id="IPR036986">
    <property type="entry name" value="S4_RNA-bd_sf"/>
</dbReference>
<accession>A0A1I7GRP7</accession>
<feature type="domain" description="RNA-binding S4" evidence="5">
    <location>
        <begin position="9"/>
        <end position="68"/>
    </location>
</feature>
<evidence type="ECO:0000313" key="6">
    <source>
        <dbReference type="EMBL" id="SFU51108.1"/>
    </source>
</evidence>
<dbReference type="AlphaFoldDB" id="A0A1I7GRP7"/>
<dbReference type="STRING" id="388950.GCA_001611675_00309"/>
<evidence type="ECO:0000256" key="4">
    <source>
        <dbReference type="SAM" id="MobiDB-lite"/>
    </source>
</evidence>
<dbReference type="Gene3D" id="3.30.70.1560">
    <property type="entry name" value="Alpha-L RNA-binding motif"/>
    <property type="match status" value="1"/>
</dbReference>
<evidence type="ECO:0000313" key="7">
    <source>
        <dbReference type="Proteomes" id="UP000182491"/>
    </source>
</evidence>
<dbReference type="EMBL" id="FPCA01000001">
    <property type="protein sequence ID" value="SFU51108.1"/>
    <property type="molecule type" value="Genomic_DNA"/>
</dbReference>
<dbReference type="FunFam" id="3.10.290.10:FF:000003">
    <property type="entry name" value="Pseudouridine synthase"/>
    <property type="match status" value="1"/>
</dbReference>
<dbReference type="Gene3D" id="3.10.290.10">
    <property type="entry name" value="RNA-binding S4 domain"/>
    <property type="match status" value="1"/>
</dbReference>
<feature type="compositionally biased region" description="Polar residues" evidence="4">
    <location>
        <begin position="252"/>
        <end position="261"/>
    </location>
</feature>
<feature type="compositionally biased region" description="Low complexity" evidence="4">
    <location>
        <begin position="318"/>
        <end position="334"/>
    </location>
</feature>
<evidence type="ECO:0000256" key="2">
    <source>
        <dbReference type="ARBA" id="ARBA00023235"/>
    </source>
</evidence>